<protein>
    <submittedName>
        <fullName evidence="4">MmgE/PrpD family protein</fullName>
    </submittedName>
</protein>
<dbReference type="Pfam" id="PF19305">
    <property type="entry name" value="MmgE_PrpD_C"/>
    <property type="match status" value="1"/>
</dbReference>
<reference evidence="5" key="1">
    <citation type="journal article" date="2019" name="Int. J. Syst. Evol. Microbiol.">
        <title>The Global Catalogue of Microorganisms (GCM) 10K type strain sequencing project: providing services to taxonomists for standard genome sequencing and annotation.</title>
        <authorList>
            <consortium name="The Broad Institute Genomics Platform"/>
            <consortium name="The Broad Institute Genome Sequencing Center for Infectious Disease"/>
            <person name="Wu L."/>
            <person name="Ma J."/>
        </authorList>
    </citation>
    <scope>NUCLEOTIDE SEQUENCE [LARGE SCALE GENOMIC DNA]</scope>
    <source>
        <strain evidence="5">JCM 17666</strain>
    </source>
</reference>
<proteinExistence type="inferred from homology"/>
<gene>
    <name evidence="4" type="ORF">GCM10023144_30230</name>
</gene>
<dbReference type="InterPro" id="IPR042188">
    <property type="entry name" value="MmgE/PrpD_sf_2"/>
</dbReference>
<sequence>MSAVALTLDLGAFIAGLRWADLPADGLDVIRAGFADCVGVMLAGANEDAPRILREMLAPAGGESTLLFTGSRAGALDAAWINGTAAHALDFDDVALRSHPSAVLVPAILAEAEALGASGREMMRAYAAGYEVWAELVRRDQDPQHKKGWHPTGVFGAIGAAAACAALRGLDAAQAAHALGIGASQSAGLIANFGSMTKPFHAGRAAHAGVAAARLAQRGFTASPDALEHPLGWLTAVSLNGRIDRDAACEAGRPWKLTRDRLSIKKYPVCFCAHRALDGMLDLVHDHDLDPASVERVTVSVSRRAAGMLRNAAPQNALEAKFSMQFAMASALISRRAGPEQLSDEFVRRPDVQALMKRVTVTPDDRENSAGYALSDRVQVATGAGVYDSGELVSVRGGPDRPLGAGELREKFEGCLRAGRARVPAGPLFDALMALDTLPHVAGLPGLGPANSPTGAVPA</sequence>
<dbReference type="Proteomes" id="UP001501671">
    <property type="component" value="Unassembled WGS sequence"/>
</dbReference>
<dbReference type="InterPro" id="IPR045336">
    <property type="entry name" value="MmgE_PrpD_N"/>
</dbReference>
<feature type="domain" description="MmgE/PrpD C-terminal" evidence="3">
    <location>
        <begin position="267"/>
        <end position="417"/>
    </location>
</feature>
<accession>A0ABP8H9B4</accession>
<comment type="similarity">
    <text evidence="1">Belongs to the PrpD family.</text>
</comment>
<dbReference type="Gene3D" id="1.10.4100.10">
    <property type="entry name" value="2-methylcitrate dehydratase PrpD"/>
    <property type="match status" value="1"/>
</dbReference>
<keyword evidence="5" id="KW-1185">Reference proteome</keyword>
<organism evidence="4 5">
    <name type="scientific">Pigmentiphaga soli</name>
    <dbReference type="NCBI Taxonomy" id="1007095"/>
    <lineage>
        <taxon>Bacteria</taxon>
        <taxon>Pseudomonadati</taxon>
        <taxon>Pseudomonadota</taxon>
        <taxon>Betaproteobacteria</taxon>
        <taxon>Burkholderiales</taxon>
        <taxon>Alcaligenaceae</taxon>
        <taxon>Pigmentiphaga</taxon>
    </lineage>
</organism>
<evidence type="ECO:0000313" key="5">
    <source>
        <dbReference type="Proteomes" id="UP001501671"/>
    </source>
</evidence>
<dbReference type="PANTHER" id="PTHR16943">
    <property type="entry name" value="2-METHYLCITRATE DEHYDRATASE-RELATED"/>
    <property type="match status" value="1"/>
</dbReference>
<dbReference type="RefSeq" id="WP_345250693.1">
    <property type="nucleotide sequence ID" value="NZ_BAABFO010000014.1"/>
</dbReference>
<evidence type="ECO:0000313" key="4">
    <source>
        <dbReference type="EMBL" id="GAA4336170.1"/>
    </source>
</evidence>
<dbReference type="Pfam" id="PF03972">
    <property type="entry name" value="MmgE_PrpD_N"/>
    <property type="match status" value="1"/>
</dbReference>
<dbReference type="Gene3D" id="3.30.1330.120">
    <property type="entry name" value="2-methylcitrate dehydratase PrpD"/>
    <property type="match status" value="1"/>
</dbReference>
<dbReference type="PANTHER" id="PTHR16943:SF8">
    <property type="entry name" value="2-METHYLCITRATE DEHYDRATASE"/>
    <property type="match status" value="1"/>
</dbReference>
<dbReference type="InterPro" id="IPR042183">
    <property type="entry name" value="MmgE/PrpD_sf_1"/>
</dbReference>
<dbReference type="EMBL" id="BAABFO010000014">
    <property type="protein sequence ID" value="GAA4336170.1"/>
    <property type="molecule type" value="Genomic_DNA"/>
</dbReference>
<dbReference type="SUPFAM" id="SSF103378">
    <property type="entry name" value="2-methylcitrate dehydratase PrpD"/>
    <property type="match status" value="1"/>
</dbReference>
<comment type="caution">
    <text evidence="4">The sequence shown here is derived from an EMBL/GenBank/DDBJ whole genome shotgun (WGS) entry which is preliminary data.</text>
</comment>
<feature type="domain" description="MmgE/PrpD N-terminal" evidence="2">
    <location>
        <begin position="9"/>
        <end position="240"/>
    </location>
</feature>
<dbReference type="InterPro" id="IPR045337">
    <property type="entry name" value="MmgE_PrpD_C"/>
</dbReference>
<evidence type="ECO:0000256" key="1">
    <source>
        <dbReference type="ARBA" id="ARBA00006174"/>
    </source>
</evidence>
<dbReference type="InterPro" id="IPR005656">
    <property type="entry name" value="MmgE_PrpD"/>
</dbReference>
<evidence type="ECO:0000259" key="2">
    <source>
        <dbReference type="Pfam" id="PF03972"/>
    </source>
</evidence>
<dbReference type="InterPro" id="IPR036148">
    <property type="entry name" value="MmgE/PrpD_sf"/>
</dbReference>
<name>A0ABP8H9B4_9BURK</name>
<evidence type="ECO:0000259" key="3">
    <source>
        <dbReference type="Pfam" id="PF19305"/>
    </source>
</evidence>